<evidence type="ECO:0000256" key="3">
    <source>
        <dbReference type="ARBA" id="ARBA00023163"/>
    </source>
</evidence>
<dbReference type="PROSITE" id="PS50995">
    <property type="entry name" value="HTH_MARR_2"/>
    <property type="match status" value="1"/>
</dbReference>
<evidence type="ECO:0000259" key="4">
    <source>
        <dbReference type="PROSITE" id="PS50995"/>
    </source>
</evidence>
<protein>
    <submittedName>
        <fullName evidence="5">Multiple antibiotic resistance protein MarR</fullName>
    </submittedName>
</protein>
<dbReference type="SUPFAM" id="SSF46785">
    <property type="entry name" value="Winged helix' DNA-binding domain"/>
    <property type="match status" value="1"/>
</dbReference>
<dbReference type="Proteomes" id="UP000277294">
    <property type="component" value="Unassembled WGS sequence"/>
</dbReference>
<evidence type="ECO:0000313" key="5">
    <source>
        <dbReference type="EMBL" id="VCU68951.1"/>
    </source>
</evidence>
<dbReference type="GO" id="GO:0003700">
    <property type="term" value="F:DNA-binding transcription factor activity"/>
    <property type="evidence" value="ECO:0007669"/>
    <property type="project" value="InterPro"/>
</dbReference>
<dbReference type="InterPro" id="IPR000835">
    <property type="entry name" value="HTH_MarR-typ"/>
</dbReference>
<dbReference type="GO" id="GO:0003677">
    <property type="term" value="F:DNA binding"/>
    <property type="evidence" value="ECO:0007669"/>
    <property type="project" value="UniProtKB-KW"/>
</dbReference>
<sequence length="162" mass="18045">MDYANQADQASAARGVSLKDYDLDESLGFLLKQVNHSLQRTVDAEMTVLDLTAMQWGPLMQLALGRCETAAELARCACSDTGATTRMLDRLESKGLIRRVRSAQDRRVIKLELTEEGTRASEQVPERLIHVMNQHTRGFTAEEIEQLKSLLRRMIANGASPA</sequence>
<gene>
    <name evidence="5" type="primary">marR</name>
    <name evidence="5" type="ORF">PIGHUM_01010</name>
</gene>
<dbReference type="Pfam" id="PF01047">
    <property type="entry name" value="MarR"/>
    <property type="match status" value="1"/>
</dbReference>
<dbReference type="Gene3D" id="1.10.10.10">
    <property type="entry name" value="Winged helix-like DNA-binding domain superfamily/Winged helix DNA-binding domain"/>
    <property type="match status" value="1"/>
</dbReference>
<keyword evidence="6" id="KW-1185">Reference proteome</keyword>
<reference evidence="5 6" key="1">
    <citation type="submission" date="2018-10" db="EMBL/GenBank/DDBJ databases">
        <authorList>
            <person name="Criscuolo A."/>
        </authorList>
    </citation>
    <scope>NUCLEOTIDE SEQUENCE [LARGE SCALE GENOMIC DNA]</scope>
    <source>
        <strain evidence="5">DnA1</strain>
    </source>
</reference>
<proteinExistence type="predicted"/>
<evidence type="ECO:0000256" key="2">
    <source>
        <dbReference type="ARBA" id="ARBA00023125"/>
    </source>
</evidence>
<keyword evidence="1" id="KW-0805">Transcription regulation</keyword>
<evidence type="ECO:0000313" key="6">
    <source>
        <dbReference type="Proteomes" id="UP000277294"/>
    </source>
</evidence>
<evidence type="ECO:0000256" key="1">
    <source>
        <dbReference type="ARBA" id="ARBA00023015"/>
    </source>
</evidence>
<dbReference type="EMBL" id="UWPJ01000009">
    <property type="protein sequence ID" value="VCU68951.1"/>
    <property type="molecule type" value="Genomic_DNA"/>
</dbReference>
<accession>A0A3P4AZF7</accession>
<dbReference type="RefSeq" id="WP_124078316.1">
    <property type="nucleotide sequence ID" value="NZ_UWPJ01000009.1"/>
</dbReference>
<dbReference type="SMART" id="SM00347">
    <property type="entry name" value="HTH_MARR"/>
    <property type="match status" value="1"/>
</dbReference>
<feature type="domain" description="HTH marR-type" evidence="4">
    <location>
        <begin position="24"/>
        <end position="156"/>
    </location>
</feature>
<keyword evidence="2" id="KW-0238">DNA-binding</keyword>
<dbReference type="InterPro" id="IPR036390">
    <property type="entry name" value="WH_DNA-bd_sf"/>
</dbReference>
<dbReference type="InterPro" id="IPR036388">
    <property type="entry name" value="WH-like_DNA-bd_sf"/>
</dbReference>
<organism evidence="5 6">
    <name type="scientific">Pigmentiphaga humi</name>
    <dbReference type="NCBI Taxonomy" id="2478468"/>
    <lineage>
        <taxon>Bacteria</taxon>
        <taxon>Pseudomonadati</taxon>
        <taxon>Pseudomonadota</taxon>
        <taxon>Betaproteobacteria</taxon>
        <taxon>Burkholderiales</taxon>
        <taxon>Alcaligenaceae</taxon>
        <taxon>Pigmentiphaga</taxon>
    </lineage>
</organism>
<keyword evidence="3" id="KW-0804">Transcription</keyword>
<dbReference type="AlphaFoldDB" id="A0A3P4AZF7"/>
<dbReference type="PRINTS" id="PR00598">
    <property type="entry name" value="HTHMARR"/>
</dbReference>
<name>A0A3P4AZF7_9BURK</name>
<dbReference type="OrthoDB" id="6195716at2"/>
<dbReference type="PANTHER" id="PTHR42756:SF1">
    <property type="entry name" value="TRANSCRIPTIONAL REPRESSOR OF EMRAB OPERON"/>
    <property type="match status" value="1"/>
</dbReference>
<dbReference type="PANTHER" id="PTHR42756">
    <property type="entry name" value="TRANSCRIPTIONAL REGULATOR, MARR"/>
    <property type="match status" value="1"/>
</dbReference>